<dbReference type="AlphaFoldDB" id="A0A9I9D4E4"/>
<dbReference type="EnsemblPlants" id="MELO3C012853.2.1">
    <property type="protein sequence ID" value="MELO3C012853.2.1"/>
    <property type="gene ID" value="MELO3C012853.2"/>
</dbReference>
<evidence type="ECO:0008006" key="3">
    <source>
        <dbReference type="Google" id="ProtNLM"/>
    </source>
</evidence>
<dbReference type="Gramene" id="MELO3C012853.2.1">
    <property type="protein sequence ID" value="MELO3C012853.2.1"/>
    <property type="gene ID" value="MELO3C012853.2"/>
</dbReference>
<dbReference type="GO" id="GO:0006893">
    <property type="term" value="P:Golgi to plasma membrane transport"/>
    <property type="evidence" value="ECO:0007669"/>
    <property type="project" value="TreeGrafter"/>
</dbReference>
<sequence>MHSASSSFASRFLQNGDVEDFRLTDDLASADTDDESEVQSMTAKGINHLCSELLELKAESNGDFHRIIISGCLSFSRAFEKVKEMEQDLMHLKSTIFTHTSLVKDLMDGIDLDIESDETLDPTRQSSECNRLSLLIELEAHIYEISNALDNLIYENKIDEALEIIKLEDENLQRLKVEEDEYLFDIIMLYDCVISDKNAKINLQLAKLSENGKTLAGGEAGPTADQPSSIDSQVPEDLLLAERFNEINS</sequence>
<protein>
    <recommendedName>
        <fullName evidence="3">Exocyst complex component EXO84C</fullName>
    </recommendedName>
</protein>
<name>A0A9I9D4E4_CUCME</name>
<reference evidence="2" key="1">
    <citation type="submission" date="2023-03" db="UniProtKB">
        <authorList>
            <consortium name="EnsemblPlants"/>
        </authorList>
    </citation>
    <scope>IDENTIFICATION</scope>
</reference>
<dbReference type="PANTHER" id="PTHR21426:SF13">
    <property type="entry name" value="OS08G0566700 PROTEIN"/>
    <property type="match status" value="1"/>
</dbReference>
<evidence type="ECO:0000256" key="1">
    <source>
        <dbReference type="ARBA" id="ARBA00022448"/>
    </source>
</evidence>
<dbReference type="PANTHER" id="PTHR21426">
    <property type="entry name" value="EXOCYST COMPLEX COMPONENT 8"/>
    <property type="match status" value="1"/>
</dbReference>
<evidence type="ECO:0000313" key="2">
    <source>
        <dbReference type="EnsemblPlants" id="MELO3C012853.2.1"/>
    </source>
</evidence>
<accession>A0A9I9D4E4</accession>
<proteinExistence type="predicted"/>
<dbReference type="GO" id="GO:0008104">
    <property type="term" value="P:intracellular protein localization"/>
    <property type="evidence" value="ECO:0007669"/>
    <property type="project" value="TreeGrafter"/>
</dbReference>
<dbReference type="GO" id="GO:0000145">
    <property type="term" value="C:exocyst"/>
    <property type="evidence" value="ECO:0007669"/>
    <property type="project" value="InterPro"/>
</dbReference>
<dbReference type="GO" id="GO:0006887">
    <property type="term" value="P:exocytosis"/>
    <property type="evidence" value="ECO:0007669"/>
    <property type="project" value="InterPro"/>
</dbReference>
<dbReference type="InterPro" id="IPR033961">
    <property type="entry name" value="Exo84"/>
</dbReference>
<organism evidence="2">
    <name type="scientific">Cucumis melo</name>
    <name type="common">Muskmelon</name>
    <dbReference type="NCBI Taxonomy" id="3656"/>
    <lineage>
        <taxon>Eukaryota</taxon>
        <taxon>Viridiplantae</taxon>
        <taxon>Streptophyta</taxon>
        <taxon>Embryophyta</taxon>
        <taxon>Tracheophyta</taxon>
        <taxon>Spermatophyta</taxon>
        <taxon>Magnoliopsida</taxon>
        <taxon>eudicotyledons</taxon>
        <taxon>Gunneridae</taxon>
        <taxon>Pentapetalae</taxon>
        <taxon>rosids</taxon>
        <taxon>fabids</taxon>
        <taxon>Cucurbitales</taxon>
        <taxon>Cucurbitaceae</taxon>
        <taxon>Benincaseae</taxon>
        <taxon>Cucumis</taxon>
    </lineage>
</organism>
<keyword evidence="1" id="KW-0813">Transport</keyword>